<dbReference type="Proteomes" id="UP000269226">
    <property type="component" value="Plasmid pMP19"/>
</dbReference>
<name>A0A2Z5Y4X5_9ENTE</name>
<sequence length="40" mass="4958">MNYVVFLLFYHIFYSTKYILNLKIFNRNPNLTAFFAIYMI</sequence>
<dbReference type="EMBL" id="AP018494">
    <property type="protein sequence ID" value="BBC61879.1"/>
    <property type="molecule type" value="Genomic_DNA"/>
</dbReference>
<geneLocation type="plasmid" evidence="2">
    <name>pmp19 dat561 dna</name>
</geneLocation>
<evidence type="ECO:0000313" key="2">
    <source>
        <dbReference type="Proteomes" id="UP000269226"/>
    </source>
</evidence>
<evidence type="ECO:0000313" key="1">
    <source>
        <dbReference type="EMBL" id="BBC61879.1"/>
    </source>
</evidence>
<keyword evidence="1" id="KW-0614">Plasmid</keyword>
<accession>A0A2Z5Y4X5</accession>
<gene>
    <name evidence="1" type="ORF">DAT561_p0017</name>
</gene>
<proteinExistence type="predicted"/>
<dbReference type="AlphaFoldDB" id="A0A2Z5Y4X5"/>
<reference evidence="1 2" key="1">
    <citation type="submission" date="2018-01" db="EMBL/GenBank/DDBJ databases">
        <title>Whole genome sequence of Melissococcus plutonius DAT561.</title>
        <authorList>
            <person name="Okumura K."/>
            <person name="Takamatsu D."/>
            <person name="Okura M."/>
        </authorList>
    </citation>
    <scope>NUCLEOTIDE SEQUENCE [LARGE SCALE GENOMIC DNA]</scope>
    <source>
        <strain evidence="1 2">DAT561</strain>
        <plasmid evidence="2">pmp19 dat561 dna</plasmid>
    </source>
</reference>
<protein>
    <submittedName>
        <fullName evidence="1">Uncharacterized protein</fullName>
    </submittedName>
</protein>
<organism evidence="1 2">
    <name type="scientific">Melissococcus plutonius</name>
    <dbReference type="NCBI Taxonomy" id="33970"/>
    <lineage>
        <taxon>Bacteria</taxon>
        <taxon>Bacillati</taxon>
        <taxon>Bacillota</taxon>
        <taxon>Bacilli</taxon>
        <taxon>Lactobacillales</taxon>
        <taxon>Enterococcaceae</taxon>
        <taxon>Melissococcus</taxon>
    </lineage>
</organism>